<dbReference type="PANTHER" id="PTHR22605">
    <property type="entry name" value="RZ-TYPE DOMAIN-CONTAINING PROTEIN"/>
    <property type="match status" value="1"/>
</dbReference>
<reference evidence="7" key="1">
    <citation type="submission" date="2003-08" db="EMBL/GenBank/DDBJ databases">
        <authorList>
            <person name="Birren B."/>
            <person name="Nusbaum C."/>
            <person name="Abebe A."/>
            <person name="Abouelleil A."/>
            <person name="Adekoya E."/>
            <person name="Ait-zahra M."/>
            <person name="Allen N."/>
            <person name="Allen T."/>
            <person name="An P."/>
            <person name="Anderson M."/>
            <person name="Anderson S."/>
            <person name="Arachchi H."/>
            <person name="Armbruster J."/>
            <person name="Bachantsang P."/>
            <person name="Baldwin J."/>
            <person name="Barry A."/>
            <person name="Bayul T."/>
            <person name="Blitshsteyn B."/>
            <person name="Bloom T."/>
            <person name="Blye J."/>
            <person name="Boguslavskiy L."/>
            <person name="Borowsky M."/>
            <person name="Boukhgalter B."/>
            <person name="Brunache A."/>
            <person name="Butler J."/>
            <person name="Calixte N."/>
            <person name="Calvo S."/>
            <person name="Camarata J."/>
            <person name="Campo K."/>
            <person name="Chang J."/>
            <person name="Cheshatsang Y."/>
            <person name="Citroen M."/>
            <person name="Collymore A."/>
            <person name="Considine T."/>
            <person name="Cook A."/>
            <person name="Cooke P."/>
            <person name="Corum B."/>
            <person name="Cuomo C."/>
            <person name="David R."/>
            <person name="Dawoe T."/>
            <person name="Degray S."/>
            <person name="Dodge S."/>
            <person name="Dooley K."/>
            <person name="Dorje P."/>
            <person name="Dorjee K."/>
            <person name="Dorris L."/>
            <person name="Duffey N."/>
            <person name="Dupes A."/>
            <person name="Elkins T."/>
            <person name="Engels R."/>
            <person name="Erickson J."/>
            <person name="Farina A."/>
            <person name="Faro S."/>
            <person name="Ferreira P."/>
            <person name="Fischer H."/>
            <person name="Fitzgerald M."/>
            <person name="Foley K."/>
            <person name="Gage D."/>
            <person name="Galagan J."/>
            <person name="Gearin G."/>
            <person name="Gnerre S."/>
            <person name="Gnirke A."/>
            <person name="Goyette A."/>
            <person name="Graham J."/>
            <person name="Grandbois E."/>
            <person name="Gyaltsen K."/>
            <person name="Hafez N."/>
            <person name="Hagopian D."/>
            <person name="Hagos B."/>
            <person name="Hall J."/>
            <person name="Hatcher B."/>
            <person name="Heller A."/>
            <person name="Higgins H."/>
            <person name="Honan T."/>
            <person name="Horn A."/>
            <person name="Houde N."/>
            <person name="Hughes L."/>
            <person name="Hulme W."/>
            <person name="Husby E."/>
            <person name="Iliev I."/>
            <person name="Jaffe D."/>
            <person name="Jones C."/>
            <person name="Kamal M."/>
            <person name="Kamat A."/>
            <person name="Kamvysselis M."/>
            <person name="Karlsson E."/>
            <person name="Kells C."/>
            <person name="Kieu A."/>
            <person name="Kisner P."/>
            <person name="Kodira C."/>
            <person name="Kulbokas E."/>
            <person name="Labutti K."/>
            <person name="Lama D."/>
            <person name="Landers T."/>
            <person name="Leger J."/>
            <person name="Levine S."/>
            <person name="Lewis D."/>
            <person name="Lewis T."/>
            <person name="Lindblad-toh K."/>
            <person name="Liu X."/>
            <person name="Lokyitsang T."/>
            <person name="Lokyitsang Y."/>
            <person name="Lucien O."/>
            <person name="Lui A."/>
            <person name="Ma L.J."/>
            <person name="Mabbitt R."/>
            <person name="Macdonald J."/>
            <person name="Maclean C."/>
            <person name="Major J."/>
            <person name="Manning J."/>
            <person name="Marabella R."/>
            <person name="Maru K."/>
            <person name="Matthews C."/>
            <person name="Mauceli E."/>
            <person name="Mccarthy M."/>
            <person name="Mcdonough S."/>
            <person name="Mcghee T."/>
            <person name="Meldrim J."/>
            <person name="Meneus L."/>
            <person name="Mesirov J."/>
            <person name="Mihalev A."/>
            <person name="Mihova T."/>
            <person name="Mikkelsen T."/>
            <person name="Mlenga V."/>
            <person name="Moru K."/>
            <person name="Mozes J."/>
            <person name="Mulrain L."/>
            <person name="Munson G."/>
            <person name="Naylor J."/>
            <person name="Newes C."/>
            <person name="Nguyen C."/>
            <person name="Nguyen N."/>
            <person name="Nguyen T."/>
            <person name="Nicol R."/>
            <person name="Nielsen C."/>
            <person name="Nizzari M."/>
            <person name="Norbu C."/>
            <person name="Norbu N."/>
            <person name="O'donnell P."/>
            <person name="Okoawo O."/>
            <person name="O'leary S."/>
            <person name="Omotosho B."/>
            <person name="O'neill K."/>
            <person name="Osman S."/>
            <person name="Parker S."/>
            <person name="Perrin D."/>
            <person name="Phunkhang P."/>
            <person name="Piqani B."/>
            <person name="Purcell S."/>
            <person name="Rachupka T."/>
            <person name="Ramasamy U."/>
            <person name="Rameau R."/>
            <person name="Ray V."/>
            <person name="Raymond C."/>
            <person name="Retta R."/>
            <person name="Richardson S."/>
            <person name="Rise C."/>
            <person name="Rodriguez J."/>
            <person name="Rogers J."/>
            <person name="Rogov P."/>
            <person name="Rutman M."/>
            <person name="Schupbach R."/>
            <person name="Seaman C."/>
            <person name="Settipalli S."/>
            <person name="Sharpe T."/>
            <person name="Sheridan J."/>
            <person name="Sherpa N."/>
            <person name="Shi J."/>
            <person name="Smirnov S."/>
            <person name="Smith C."/>
            <person name="Sougnez C."/>
            <person name="Spencer B."/>
            <person name="Stalker J."/>
            <person name="Stange-thomann N."/>
            <person name="Stavropoulos S."/>
            <person name="Stetson K."/>
            <person name="Stone C."/>
            <person name="Stone S."/>
            <person name="Stubbs M."/>
            <person name="Talamas J."/>
            <person name="Tchuinga P."/>
            <person name="Tenzing P."/>
            <person name="Tesfaye S."/>
            <person name="Theodore J."/>
            <person name="Thoulutsang Y."/>
            <person name="Topham K."/>
            <person name="Towey S."/>
            <person name="Tsamla T."/>
            <person name="Tsomo N."/>
            <person name="Vallee D."/>
            <person name="Vassiliev H."/>
            <person name="Venkataraman V."/>
            <person name="Vinson J."/>
            <person name="Vo A."/>
            <person name="Wade C."/>
            <person name="Wang S."/>
            <person name="Wangchuk T."/>
            <person name="Wangdi T."/>
            <person name="Whittaker C."/>
            <person name="Wilkinson J."/>
            <person name="Wu Y."/>
            <person name="Wyman D."/>
            <person name="Yadav S."/>
            <person name="Yang S."/>
            <person name="Yang X."/>
            <person name="Yeager S."/>
            <person name="Yee E."/>
            <person name="Young G."/>
            <person name="Zainoun J."/>
            <person name="Zembeck L."/>
            <person name="Zimmer A."/>
            <person name="Zody M."/>
            <person name="Lander E."/>
        </authorList>
    </citation>
    <scope>NUCLEOTIDE SEQUENCE [LARGE SCALE GENOMIC DNA]</scope>
</reference>
<dbReference type="HOGENOM" id="CLU_455328_0_0_1"/>
<dbReference type="SUPFAM" id="SSF57850">
    <property type="entry name" value="RING/U-box"/>
    <property type="match status" value="1"/>
</dbReference>
<evidence type="ECO:0000256" key="2">
    <source>
        <dbReference type="ARBA" id="ARBA00022771"/>
    </source>
</evidence>
<dbReference type="GO" id="GO:0004842">
    <property type="term" value="F:ubiquitin-protein transferase activity"/>
    <property type="evidence" value="ECO:0007669"/>
    <property type="project" value="InterPro"/>
</dbReference>
<reference evidence="6" key="3">
    <citation type="submission" date="2025-09" db="UniProtKB">
        <authorList>
            <consortium name="Ensembl"/>
        </authorList>
    </citation>
    <scope>IDENTIFICATION</scope>
</reference>
<keyword evidence="2 4" id="KW-0863">Zinc-finger</keyword>
<feature type="domain" description="RING-type" evidence="5">
    <location>
        <begin position="411"/>
        <end position="449"/>
    </location>
</feature>
<evidence type="ECO:0000313" key="6">
    <source>
        <dbReference type="Ensembl" id="ENSCSAVP00000006184.1"/>
    </source>
</evidence>
<keyword evidence="3" id="KW-0862">Zinc</keyword>
<dbReference type="Ensembl" id="ENSCSAVT00000006262.1">
    <property type="protein sequence ID" value="ENSCSAVP00000006184.1"/>
    <property type="gene ID" value="ENSCSAVG00000003689.1"/>
</dbReference>
<dbReference type="eggNOG" id="ENOG502QQ65">
    <property type="taxonomic scope" value="Eukaryota"/>
</dbReference>
<evidence type="ECO:0000313" key="7">
    <source>
        <dbReference type="Proteomes" id="UP000007875"/>
    </source>
</evidence>
<dbReference type="PROSITE" id="PS00518">
    <property type="entry name" value="ZF_RING_1"/>
    <property type="match status" value="1"/>
</dbReference>
<dbReference type="PANTHER" id="PTHR22605:SF16">
    <property type="entry name" value="E3 UBIQUITIN-PROTEIN LIGASE RNF213"/>
    <property type="match status" value="1"/>
</dbReference>
<dbReference type="AlphaFoldDB" id="H2YLI2"/>
<dbReference type="Proteomes" id="UP000007875">
    <property type="component" value="Unassembled WGS sequence"/>
</dbReference>
<dbReference type="InterPro" id="IPR031248">
    <property type="entry name" value="RNF213"/>
</dbReference>
<keyword evidence="1" id="KW-0479">Metal-binding</keyword>
<evidence type="ECO:0000259" key="5">
    <source>
        <dbReference type="PROSITE" id="PS50089"/>
    </source>
</evidence>
<dbReference type="GeneTree" id="ENSGT00940000170531"/>
<dbReference type="InterPro" id="IPR017907">
    <property type="entry name" value="Znf_RING_CS"/>
</dbReference>
<proteinExistence type="predicted"/>
<protein>
    <recommendedName>
        <fullName evidence="5">RING-type domain-containing protein</fullName>
    </recommendedName>
</protein>
<dbReference type="GO" id="GO:0008270">
    <property type="term" value="F:zinc ion binding"/>
    <property type="evidence" value="ECO:0007669"/>
    <property type="project" value="UniProtKB-KW"/>
</dbReference>
<dbReference type="InterPro" id="IPR001841">
    <property type="entry name" value="Znf_RING"/>
</dbReference>
<dbReference type="SMART" id="SM00184">
    <property type="entry name" value="RING"/>
    <property type="match status" value="1"/>
</dbReference>
<keyword evidence="7" id="KW-1185">Reference proteome</keyword>
<evidence type="ECO:0000256" key="3">
    <source>
        <dbReference type="ARBA" id="ARBA00022833"/>
    </source>
</evidence>
<dbReference type="GO" id="GO:0016887">
    <property type="term" value="F:ATP hydrolysis activity"/>
    <property type="evidence" value="ECO:0007669"/>
    <property type="project" value="InterPro"/>
</dbReference>
<dbReference type="PROSITE" id="PS50089">
    <property type="entry name" value="ZF_RING_2"/>
    <property type="match status" value="1"/>
</dbReference>
<dbReference type="InterPro" id="IPR013083">
    <property type="entry name" value="Znf_RING/FYVE/PHD"/>
</dbReference>
<evidence type="ECO:0000256" key="4">
    <source>
        <dbReference type="PROSITE-ProRule" id="PRU00175"/>
    </source>
</evidence>
<organism evidence="6 7">
    <name type="scientific">Ciona savignyi</name>
    <name type="common">Pacific transparent sea squirt</name>
    <dbReference type="NCBI Taxonomy" id="51511"/>
    <lineage>
        <taxon>Eukaryota</taxon>
        <taxon>Metazoa</taxon>
        <taxon>Chordata</taxon>
        <taxon>Tunicata</taxon>
        <taxon>Ascidiacea</taxon>
        <taxon>Phlebobranchia</taxon>
        <taxon>Cionidae</taxon>
        <taxon>Ciona</taxon>
    </lineage>
</organism>
<dbReference type="InParanoid" id="H2YLI2"/>
<evidence type="ECO:0000256" key="1">
    <source>
        <dbReference type="ARBA" id="ARBA00022723"/>
    </source>
</evidence>
<dbReference type="Gene3D" id="3.30.40.10">
    <property type="entry name" value="Zinc/RING finger domain, C3HC4 (zinc finger)"/>
    <property type="match status" value="1"/>
</dbReference>
<reference evidence="6" key="2">
    <citation type="submission" date="2025-08" db="UniProtKB">
        <authorList>
            <consortium name="Ensembl"/>
        </authorList>
    </citation>
    <scope>IDENTIFICATION</scope>
</reference>
<accession>H2YLI2</accession>
<name>H2YLI2_CIOSA</name>
<sequence length="600" mass="69250">MTRNRVKILQLLETTQTGKPFFSILSKHIIYLLEKREKSMENDDWVVQEACSPHGLQEGGTFRKTLWLKLRNLVSTAIAIITRITDGDNNLDLLSQDNKASLNLWLETFQSPFITKALSWPRYDKNLNLIVNSQNRFNCRFPFSRRITEELVNSWNMLKGRNNMPVAFFNKVSHSQLQPILNAAAETDTINNVTCYISDLTHILYKEDASMEEYQAVQKCMLALFRGYRNKNGPKHNAVLEAFVLFMESNAQLKVLSEVLNFQPEILRDVDQWVEDQTNQDTFVVALSAFDSLVKYLVDGVPKIDKVDFCEKWKDVVSKAKHVAEAILLNKSTSSKLKESWRRIVFVQMFLEQLVPNASPTSPLARRLWSGARTIQDLSDIRFLNILTKTLKRCLQEIKLKLLCSWETLQCRVCKKDKLVKPVKLPCRHYICQACVPVGNPEQSCPICRKKIPPNWEVQPVALQPDDRKVLNQFEVACQSFFLDYLSTLCFPSTQTAYAEKAQPPDKKVIYALEKFVICNNTTQTISPIRQHFDQTPTVRSFILQLLLRCNRQSVQHHLDLQFQNMANIVDKKSLMDVYTQCWQDMMIHLSPGDAADLFN</sequence>